<dbReference type="AlphaFoldDB" id="A0AA39YRT7"/>
<protein>
    <submittedName>
        <fullName evidence="1">Uncharacterized protein</fullName>
    </submittedName>
</protein>
<evidence type="ECO:0000313" key="1">
    <source>
        <dbReference type="EMBL" id="KAK0657466.1"/>
    </source>
</evidence>
<sequence>MAAPVELCLVVSRNCRYHRRSRLRPGAQVASRWFASLDPAPAVAIRLAHWVRLFGLDAYARHVKQVRSPGNETRPIAGQQGYLRFRFQSKPQLSDTARNIRAFRPAGGTAASTGPRNKYLSPLAPNWGDTAAELGYRLLRAEVPVVRGVLHAVHNCRCYFLPCLRLARTRPSSFNKCKGHAAYAVSPPAAIRMDREISGRPPKSSACWWGTFVFGTVMALSLLAS</sequence>
<keyword evidence="2" id="KW-1185">Reference proteome</keyword>
<reference evidence="1" key="1">
    <citation type="submission" date="2023-06" db="EMBL/GenBank/DDBJ databases">
        <title>Genome-scale phylogeny and comparative genomics of the fungal order Sordariales.</title>
        <authorList>
            <consortium name="Lawrence Berkeley National Laboratory"/>
            <person name="Hensen N."/>
            <person name="Bonometti L."/>
            <person name="Westerberg I."/>
            <person name="Brannstrom I.O."/>
            <person name="Guillou S."/>
            <person name="Cros-Aarteil S."/>
            <person name="Calhoun S."/>
            <person name="Haridas S."/>
            <person name="Kuo A."/>
            <person name="Mondo S."/>
            <person name="Pangilinan J."/>
            <person name="Riley R."/>
            <person name="Labutti K."/>
            <person name="Andreopoulos B."/>
            <person name="Lipzen A."/>
            <person name="Chen C."/>
            <person name="Yanf M."/>
            <person name="Daum C."/>
            <person name="Ng V."/>
            <person name="Clum A."/>
            <person name="Steindorff A."/>
            <person name="Ohm R."/>
            <person name="Martin F."/>
            <person name="Silar P."/>
            <person name="Natvig D."/>
            <person name="Lalanne C."/>
            <person name="Gautier V."/>
            <person name="Ament-Velasquez S.L."/>
            <person name="Kruys A."/>
            <person name="Hutchinson M.I."/>
            <person name="Powell A.J."/>
            <person name="Barry K."/>
            <person name="Miller A.N."/>
            <person name="Grigoriev I.V."/>
            <person name="Debuchy R."/>
            <person name="Gladieux P."/>
            <person name="Thoren M.H."/>
            <person name="Johannesson H."/>
        </authorList>
    </citation>
    <scope>NUCLEOTIDE SEQUENCE</scope>
    <source>
        <strain evidence="1">SMH2532-1</strain>
    </source>
</reference>
<comment type="caution">
    <text evidence="1">The sequence shown here is derived from an EMBL/GenBank/DDBJ whole genome shotgun (WGS) entry which is preliminary data.</text>
</comment>
<proteinExistence type="predicted"/>
<name>A0AA39YRT7_9PEZI</name>
<accession>A0AA39YRT7</accession>
<organism evidence="1 2">
    <name type="scientific">Cercophora newfieldiana</name>
    <dbReference type="NCBI Taxonomy" id="92897"/>
    <lineage>
        <taxon>Eukaryota</taxon>
        <taxon>Fungi</taxon>
        <taxon>Dikarya</taxon>
        <taxon>Ascomycota</taxon>
        <taxon>Pezizomycotina</taxon>
        <taxon>Sordariomycetes</taxon>
        <taxon>Sordariomycetidae</taxon>
        <taxon>Sordariales</taxon>
        <taxon>Lasiosphaeriaceae</taxon>
        <taxon>Cercophora</taxon>
    </lineage>
</organism>
<dbReference type="Proteomes" id="UP001174936">
    <property type="component" value="Unassembled WGS sequence"/>
</dbReference>
<evidence type="ECO:0000313" key="2">
    <source>
        <dbReference type="Proteomes" id="UP001174936"/>
    </source>
</evidence>
<gene>
    <name evidence="1" type="ORF">B0T16DRAFT_60919</name>
</gene>
<dbReference type="EMBL" id="JAULSV010000001">
    <property type="protein sequence ID" value="KAK0657466.1"/>
    <property type="molecule type" value="Genomic_DNA"/>
</dbReference>